<feature type="region of interest" description="Disordered" evidence="1">
    <location>
        <begin position="309"/>
        <end position="351"/>
    </location>
</feature>
<feature type="region of interest" description="Disordered" evidence="1">
    <location>
        <begin position="1"/>
        <end position="21"/>
    </location>
</feature>
<organism evidence="2 3">
    <name type="scientific">Rhizopus oryzae</name>
    <name type="common">Mucormycosis agent</name>
    <name type="synonym">Rhizopus arrhizus var. delemar</name>
    <dbReference type="NCBI Taxonomy" id="64495"/>
    <lineage>
        <taxon>Eukaryota</taxon>
        <taxon>Fungi</taxon>
        <taxon>Fungi incertae sedis</taxon>
        <taxon>Mucoromycota</taxon>
        <taxon>Mucoromycotina</taxon>
        <taxon>Mucoromycetes</taxon>
        <taxon>Mucorales</taxon>
        <taxon>Mucorineae</taxon>
        <taxon>Rhizopodaceae</taxon>
        <taxon>Rhizopus</taxon>
    </lineage>
</organism>
<dbReference type="AlphaFoldDB" id="A0A9P6YLK4"/>
<reference evidence="2" key="1">
    <citation type="journal article" date="2020" name="Microb. Genom.">
        <title>Genetic diversity of clinical and environmental Mucorales isolates obtained from an investigation of mucormycosis cases among solid organ transplant recipients.</title>
        <authorList>
            <person name="Nguyen M.H."/>
            <person name="Kaul D."/>
            <person name="Muto C."/>
            <person name="Cheng S.J."/>
            <person name="Richter R.A."/>
            <person name="Bruno V.M."/>
            <person name="Liu G."/>
            <person name="Beyhan S."/>
            <person name="Sundermann A.J."/>
            <person name="Mounaud S."/>
            <person name="Pasculle A.W."/>
            <person name="Nierman W.C."/>
            <person name="Driscoll E."/>
            <person name="Cumbie R."/>
            <person name="Clancy C.J."/>
            <person name="Dupont C.L."/>
        </authorList>
    </citation>
    <scope>NUCLEOTIDE SEQUENCE</scope>
    <source>
        <strain evidence="2">GL16</strain>
    </source>
</reference>
<accession>A0A9P6YLK4</accession>
<dbReference type="Proteomes" id="UP000717996">
    <property type="component" value="Unassembled WGS sequence"/>
</dbReference>
<feature type="compositionally biased region" description="Basic and acidic residues" evidence="1">
    <location>
        <begin position="327"/>
        <end position="345"/>
    </location>
</feature>
<protein>
    <submittedName>
        <fullName evidence="2">Uncharacterized protein</fullName>
    </submittedName>
</protein>
<proteinExistence type="predicted"/>
<comment type="caution">
    <text evidence="2">The sequence shown here is derived from an EMBL/GenBank/DDBJ whole genome shotgun (WGS) entry which is preliminary data.</text>
</comment>
<evidence type="ECO:0000313" key="3">
    <source>
        <dbReference type="Proteomes" id="UP000717996"/>
    </source>
</evidence>
<evidence type="ECO:0000256" key="1">
    <source>
        <dbReference type="SAM" id="MobiDB-lite"/>
    </source>
</evidence>
<dbReference type="EMBL" id="JAANIT010000163">
    <property type="protein sequence ID" value="KAG1551186.1"/>
    <property type="molecule type" value="Genomic_DNA"/>
</dbReference>
<name>A0A9P6YLK4_RHIOR</name>
<dbReference type="OrthoDB" id="2224061at2759"/>
<gene>
    <name evidence="2" type="ORF">G6F51_001999</name>
</gene>
<evidence type="ECO:0000313" key="2">
    <source>
        <dbReference type="EMBL" id="KAG1551186.1"/>
    </source>
</evidence>
<sequence>MNDASDFITVSDVPPSRKTNGSSFLEYLSTVSNSEFITENNSLENTNLKKTKPENSTYLERWLSSSQTDEYSKTNSDISKQFTSEANMSKSLIEQHSSQNSDDLDIDDVLFSILSVENDNTTQITKRVSDDSNDTVPRSPCNTISIMKSNMADSEYDSLAKQKDDGSHTDIGLYSPKSNFSYPTFRSQSTDLIDEEKIHNCSLDTVAYSPNDSLNEFDEEGPIVERASVLFGEQEDDSRSMDTIPYSPNDSLHDPLEEKQSFEGGSVLLCGQEDDCHSTDTVPYSPNDSLDKLAENDVILSNEHENSCISADTIPYSPNDSLNYPSEKPDIDNSDYDIHNERKDNSSSADTVSYSLNDSISDDGIIPHFFNGNSVHDGMAKDEDSLQQINSLVGATIPFSASDTSDLLGALQNSTHDMHHNPTENNSPLFTGLHKDDLDDVNSVNGDEENFFNELFTETTTKNTHGLEEPTKGEMSDSLSYLSGSDFGSGLLLNEDTVIGVVLPSSNGVLPVEKIMKPIANDDSRKRRGSLLEANPKERNNGQNGSIGQTSTTLHDFFFNKKHVEIGKETSAPSFTTFGVHDSQDEKKSTKCSNETKVNHVMNTTSTKTL</sequence>